<dbReference type="RefSeq" id="YP_001111354.1">
    <property type="nucleotide sequence ID" value="NC_009240.1"/>
</dbReference>
<feature type="transmembrane region" description="Helical" evidence="1">
    <location>
        <begin position="46"/>
        <end position="68"/>
    </location>
</feature>
<protein>
    <submittedName>
        <fullName evidence="2">Uncharacterized protein</fullName>
    </submittedName>
</protein>
<accession>A4L250</accession>
<keyword evidence="1" id="KW-1133">Transmembrane helix</keyword>
<evidence type="ECO:0000313" key="2">
    <source>
        <dbReference type="EMBL" id="ABO45420.1"/>
    </source>
</evidence>
<dbReference type="Proteomes" id="UP000203733">
    <property type="component" value="Segment"/>
</dbReference>
<dbReference type="OrthoDB" id="21912at10239"/>
<organism evidence="2 3">
    <name type="scientific">Gryllus bimaculatus nudivirus</name>
    <dbReference type="NCBI Taxonomy" id="432587"/>
    <lineage>
        <taxon>Viruses</taxon>
        <taxon>Viruses incertae sedis</taxon>
        <taxon>Naldaviricetes</taxon>
        <taxon>Lefavirales</taxon>
        <taxon>Nudiviridae</taxon>
        <taxon>Alphanudivirus</taxon>
        <taxon>Alphanudivirus grybimaculati</taxon>
    </lineage>
</organism>
<keyword evidence="1" id="KW-0472">Membrane</keyword>
<dbReference type="GeneID" id="4960837"/>
<keyword evidence="1" id="KW-0812">Transmembrane</keyword>
<name>A4L250_9VIRU</name>
<keyword evidence="3" id="KW-1185">Reference proteome</keyword>
<sequence length="287" mass="33013">MSTVPLSVNDDEDENILSSSSSSKVISTAVLPVNATISKKNEDQSLYNIVIIIILIISFIFMVVFTYLKNKMGNIHEIINEAVNSSEYSPTVFLIYDKSSSNNCNRLIQILPFDWYVWAIQGELYILNAEGIYSCPPDNTASIRVFEDQFVETCLGINYDNLLQTYKRLPYVSVPYEITSTTFTIFSALNILVKKYVTFYGVIQNNAFIQLHHDNQEVRHTKLYDSLQHKKHVKLEKEHVLRKTATHKRNIAIDELTKAIHVHHSRLHEQTHSSSSEWLTERSVIQI</sequence>
<dbReference type="KEGG" id="vg:4960837"/>
<proteinExistence type="predicted"/>
<evidence type="ECO:0000313" key="3">
    <source>
        <dbReference type="Proteomes" id="UP000203733"/>
    </source>
</evidence>
<dbReference type="EMBL" id="EF203088">
    <property type="protein sequence ID" value="ABO45420.1"/>
    <property type="molecule type" value="Genomic_DNA"/>
</dbReference>
<evidence type="ECO:0000256" key="1">
    <source>
        <dbReference type="SAM" id="Phobius"/>
    </source>
</evidence>
<reference evidence="2 3" key="1">
    <citation type="journal article" date="2007" name="J. Virol.">
        <title>The genome of Gryllus bimaculatus nudivirus indicates an ancient diversification of baculovirus-related nonoccluded nudiviruses of insects.</title>
        <authorList>
            <person name="Wang Y."/>
            <person name="Kleespies R.G."/>
            <person name="Huger A.M."/>
            <person name="Jehle J.A."/>
        </authorList>
    </citation>
    <scope>NUCLEOTIDE SEQUENCE [LARGE SCALE GENOMIC DNA]</scope>
</reference>